<protein>
    <submittedName>
        <fullName evidence="1">Uncharacterized protein</fullName>
    </submittedName>
</protein>
<keyword evidence="2" id="KW-1185">Reference proteome</keyword>
<reference evidence="1 2" key="1">
    <citation type="submission" date="2019-07" db="EMBL/GenBank/DDBJ databases">
        <title>Genomics analysis of Aphanomyces spp. identifies a new class of oomycete effector associated with host adaptation.</title>
        <authorList>
            <person name="Gaulin E."/>
        </authorList>
    </citation>
    <scope>NUCLEOTIDE SEQUENCE [LARGE SCALE GENOMIC DNA]</scope>
    <source>
        <strain evidence="1 2">ATCC 201684</strain>
    </source>
</reference>
<sequence length="209" mass="22786">MFAWNVHIPSIRIATLRSVGRLTELLRRPCCYPVPPSSPEATAPSSEFLAWKTKAASPTTLEITQSPRLTSVASKNVHVSEELSIAAISAAKARPIKETFHRVALSLANTTRARQESHVGGEHGFPASINAIRPETSVVAFHLSHPSILVLPLAATTRRQQRARIQVVGSDRKNPIVAATAAAYEGAYLYRHRRRAAVKQPKAVSPVHE</sequence>
<gene>
    <name evidence="1" type="ORF">Ae201684_012258</name>
</gene>
<organism evidence="1 2">
    <name type="scientific">Aphanomyces euteiches</name>
    <dbReference type="NCBI Taxonomy" id="100861"/>
    <lineage>
        <taxon>Eukaryota</taxon>
        <taxon>Sar</taxon>
        <taxon>Stramenopiles</taxon>
        <taxon>Oomycota</taxon>
        <taxon>Saprolegniomycetes</taxon>
        <taxon>Saprolegniales</taxon>
        <taxon>Verrucalvaceae</taxon>
        <taxon>Aphanomyces</taxon>
    </lineage>
</organism>
<evidence type="ECO:0000313" key="1">
    <source>
        <dbReference type="EMBL" id="KAF0730256.1"/>
    </source>
</evidence>
<proteinExistence type="predicted"/>
<accession>A0A6G0WS54</accession>
<name>A0A6G0WS54_9STRA</name>
<comment type="caution">
    <text evidence="1">The sequence shown here is derived from an EMBL/GenBank/DDBJ whole genome shotgun (WGS) entry which is preliminary data.</text>
</comment>
<dbReference type="Proteomes" id="UP000481153">
    <property type="component" value="Unassembled WGS sequence"/>
</dbReference>
<dbReference type="AlphaFoldDB" id="A0A6G0WS54"/>
<dbReference type="EMBL" id="VJMJ01000155">
    <property type="protein sequence ID" value="KAF0730256.1"/>
    <property type="molecule type" value="Genomic_DNA"/>
</dbReference>
<evidence type="ECO:0000313" key="2">
    <source>
        <dbReference type="Proteomes" id="UP000481153"/>
    </source>
</evidence>